<sequence>MIQDLLLIDPPLLGRRYTWTNGRESPAFARLDRFLLSTEWVLEHPRIWQTTLPRVRSDHAPLCLECGTHTPYPSPFRFNREWIKEEGFWEMIRANWHEHSLTGDGAYIVAKKLKLTKDKLVRWKKETLNQKLARKKDILEAIKTIDQYKETRDLSAEELIQEASHRGEYERIISEEEAYWRQRSRVNWLQQGDQNTKFFHTIASQRRNINRINQLQVDGQTVTDPSRITEAISTHFTALFGTEREMRYKTSWDRLFAHRQRVNLDHLEQPFQEEEIRLAVKELGADKAPGPDGFPMTFYQQRWNIIKDDIRRLFDDFYQGTTNLERLN</sequence>
<name>A0A9D5D3N3_9LILI</name>
<dbReference type="OrthoDB" id="786283at2759"/>
<comment type="caution">
    <text evidence="1">The sequence shown here is derived from an EMBL/GenBank/DDBJ whole genome shotgun (WGS) entry which is preliminary data.</text>
</comment>
<evidence type="ECO:0000313" key="2">
    <source>
        <dbReference type="Proteomes" id="UP001085076"/>
    </source>
</evidence>
<accession>A0A9D5D3N3</accession>
<protein>
    <submittedName>
        <fullName evidence="1">Uncharacterized protein</fullName>
    </submittedName>
</protein>
<dbReference type="PANTHER" id="PTHR33710:SF71">
    <property type="entry name" value="ENDONUCLEASE_EXONUCLEASE_PHOSPHATASE DOMAIN-CONTAINING PROTEIN"/>
    <property type="match status" value="1"/>
</dbReference>
<organism evidence="1 2">
    <name type="scientific">Dioscorea zingiberensis</name>
    <dbReference type="NCBI Taxonomy" id="325984"/>
    <lineage>
        <taxon>Eukaryota</taxon>
        <taxon>Viridiplantae</taxon>
        <taxon>Streptophyta</taxon>
        <taxon>Embryophyta</taxon>
        <taxon>Tracheophyta</taxon>
        <taxon>Spermatophyta</taxon>
        <taxon>Magnoliopsida</taxon>
        <taxon>Liliopsida</taxon>
        <taxon>Dioscoreales</taxon>
        <taxon>Dioscoreaceae</taxon>
        <taxon>Dioscorea</taxon>
    </lineage>
</organism>
<dbReference type="Proteomes" id="UP001085076">
    <property type="component" value="Miscellaneous, Linkage group lg01"/>
</dbReference>
<reference evidence="1" key="1">
    <citation type="submission" date="2021-03" db="EMBL/GenBank/DDBJ databases">
        <authorList>
            <person name="Li Z."/>
            <person name="Yang C."/>
        </authorList>
    </citation>
    <scope>NUCLEOTIDE SEQUENCE</scope>
    <source>
        <strain evidence="1">Dzin_1.0</strain>
        <tissue evidence="1">Leaf</tissue>
    </source>
</reference>
<reference evidence="1" key="2">
    <citation type="journal article" date="2022" name="Hortic Res">
        <title>The genome of Dioscorea zingiberensis sheds light on the biosynthesis, origin and evolution of the medicinally important diosgenin saponins.</title>
        <authorList>
            <person name="Li Y."/>
            <person name="Tan C."/>
            <person name="Li Z."/>
            <person name="Guo J."/>
            <person name="Li S."/>
            <person name="Chen X."/>
            <person name="Wang C."/>
            <person name="Dai X."/>
            <person name="Yang H."/>
            <person name="Song W."/>
            <person name="Hou L."/>
            <person name="Xu J."/>
            <person name="Tong Z."/>
            <person name="Xu A."/>
            <person name="Yuan X."/>
            <person name="Wang W."/>
            <person name="Yang Q."/>
            <person name="Chen L."/>
            <person name="Sun Z."/>
            <person name="Wang K."/>
            <person name="Pan B."/>
            <person name="Chen J."/>
            <person name="Bao Y."/>
            <person name="Liu F."/>
            <person name="Qi X."/>
            <person name="Gang D.R."/>
            <person name="Wen J."/>
            <person name="Li J."/>
        </authorList>
    </citation>
    <scope>NUCLEOTIDE SEQUENCE</scope>
    <source>
        <strain evidence="1">Dzin_1.0</strain>
    </source>
</reference>
<dbReference type="SUPFAM" id="SSF56219">
    <property type="entry name" value="DNase I-like"/>
    <property type="match status" value="1"/>
</dbReference>
<dbReference type="PANTHER" id="PTHR33710">
    <property type="entry name" value="BNAC02G09200D PROTEIN"/>
    <property type="match status" value="1"/>
</dbReference>
<evidence type="ECO:0000313" key="1">
    <source>
        <dbReference type="EMBL" id="KAJ0984845.1"/>
    </source>
</evidence>
<proteinExistence type="predicted"/>
<dbReference type="InterPro" id="IPR036691">
    <property type="entry name" value="Endo/exonu/phosph_ase_sf"/>
</dbReference>
<dbReference type="EMBL" id="JAGGNH010000001">
    <property type="protein sequence ID" value="KAJ0984845.1"/>
    <property type="molecule type" value="Genomic_DNA"/>
</dbReference>
<keyword evidence="2" id="KW-1185">Reference proteome</keyword>
<dbReference type="AlphaFoldDB" id="A0A9D5D3N3"/>
<gene>
    <name evidence="1" type="ORF">J5N97_003201</name>
</gene>